<sequence>MFELSIAQLSEELRRDLASFGECARTKGQCEPNILRKAARILAAQVPQGTTKFVCTPEDLPLTVALSLHTGIPFSVASEKLEVPSGHILVSFASCANALSLVDVLEEGGA</sequence>
<evidence type="ECO:0000313" key="2">
    <source>
        <dbReference type="Proteomes" id="UP000515570"/>
    </source>
</evidence>
<dbReference type="AlphaFoldDB" id="A0A7G5FDZ3"/>
<reference evidence="1 2" key="1">
    <citation type="submission" date="2020-07" db="EMBL/GenBank/DDBJ databases">
        <title>non toxigenic Corynebacterium sp. nov from a clinical source.</title>
        <authorList>
            <person name="Bernier A.-M."/>
            <person name="Bernard K."/>
        </authorList>
    </citation>
    <scope>NUCLEOTIDE SEQUENCE [LARGE SCALE GENOMIC DNA]</scope>
    <source>
        <strain evidence="2">NML 93-0612</strain>
    </source>
</reference>
<dbReference type="Proteomes" id="UP000515570">
    <property type="component" value="Chromosome"/>
</dbReference>
<gene>
    <name evidence="1" type="ORF">HW450_10895</name>
</gene>
<accession>A0A7G5FDZ3</accession>
<dbReference type="EMBL" id="CP059833">
    <property type="protein sequence ID" value="QMV84834.1"/>
    <property type="molecule type" value="Genomic_DNA"/>
</dbReference>
<protein>
    <submittedName>
        <fullName evidence="1">Uncharacterized protein</fullName>
    </submittedName>
</protein>
<organism evidence="1 2">
    <name type="scientific">Corynebacterium hindlerae</name>
    <dbReference type="NCBI Taxonomy" id="699041"/>
    <lineage>
        <taxon>Bacteria</taxon>
        <taxon>Bacillati</taxon>
        <taxon>Actinomycetota</taxon>
        <taxon>Actinomycetes</taxon>
        <taxon>Mycobacteriales</taxon>
        <taxon>Corynebacteriaceae</taxon>
        <taxon>Corynebacterium</taxon>
    </lineage>
</organism>
<keyword evidence="2" id="KW-1185">Reference proteome</keyword>
<dbReference type="RefSeq" id="WP_182385641.1">
    <property type="nucleotide sequence ID" value="NZ_CP059833.1"/>
</dbReference>
<name>A0A7G5FDZ3_9CORY</name>
<evidence type="ECO:0000313" key="1">
    <source>
        <dbReference type="EMBL" id="QMV84834.1"/>
    </source>
</evidence>
<proteinExistence type="predicted"/>